<evidence type="ECO:0008006" key="4">
    <source>
        <dbReference type="Google" id="ProtNLM"/>
    </source>
</evidence>
<dbReference type="Proteomes" id="UP001500547">
    <property type="component" value="Unassembled WGS sequence"/>
</dbReference>
<keyword evidence="1" id="KW-0472">Membrane</keyword>
<reference evidence="3" key="1">
    <citation type="journal article" date="2019" name="Int. J. Syst. Evol. Microbiol.">
        <title>The Global Catalogue of Microorganisms (GCM) 10K type strain sequencing project: providing services to taxonomists for standard genome sequencing and annotation.</title>
        <authorList>
            <consortium name="The Broad Institute Genomics Platform"/>
            <consortium name="The Broad Institute Genome Sequencing Center for Infectious Disease"/>
            <person name="Wu L."/>
            <person name="Ma J."/>
        </authorList>
    </citation>
    <scope>NUCLEOTIDE SEQUENCE [LARGE SCALE GENOMIC DNA]</scope>
    <source>
        <strain evidence="3">JCM 18715</strain>
    </source>
</reference>
<sequence>MESAGRRLRLLATLAITLGIAAALLASFAGNYLRNSLAANAIATGTNAWLADNHGLMQIDAQGKLVRERSLSELGVKAISELHAIDATHLLLAEPGSARLKLLDANTGSASGVIPLAAPAPQAPIRLASRKRGQSFEIAAVLDGAVQRFDDQGKSLASSVKGEVRQAEGVLFDGEAWWVADSTKQQLTQLQADSLTAQDNVPLSGLNALRVPGIARLSRGQMSDRDKPAVATVIRRHPENGQTRVVDVFSDATEAEFPLPVGSKALDVAWLGKELWVLDGAQGAVWRFDAARKPLGKVNDPTLNGRLTGSAFWRSFAEGIATASRLAAIVCLSLGALLIAWLLHKPVVALIRRKLSPPEEVSDEEDWEARR</sequence>
<dbReference type="RefSeq" id="WP_345534327.1">
    <property type="nucleotide sequence ID" value="NZ_BAABLD010000017.1"/>
</dbReference>
<dbReference type="InterPro" id="IPR015943">
    <property type="entry name" value="WD40/YVTN_repeat-like_dom_sf"/>
</dbReference>
<accession>A0ABP9R2T0</accession>
<keyword evidence="1" id="KW-0812">Transmembrane</keyword>
<dbReference type="SUPFAM" id="SSF101898">
    <property type="entry name" value="NHL repeat"/>
    <property type="match status" value="1"/>
</dbReference>
<evidence type="ECO:0000256" key="1">
    <source>
        <dbReference type="SAM" id="Phobius"/>
    </source>
</evidence>
<dbReference type="EMBL" id="BAABLD010000017">
    <property type="protein sequence ID" value="GAA5170735.1"/>
    <property type="molecule type" value="Genomic_DNA"/>
</dbReference>
<organism evidence="2 3">
    <name type="scientific">Viridibacterium curvum</name>
    <dbReference type="NCBI Taxonomy" id="1101404"/>
    <lineage>
        <taxon>Bacteria</taxon>
        <taxon>Pseudomonadati</taxon>
        <taxon>Pseudomonadota</taxon>
        <taxon>Betaproteobacteria</taxon>
        <taxon>Rhodocyclales</taxon>
        <taxon>Rhodocyclaceae</taxon>
        <taxon>Viridibacterium</taxon>
    </lineage>
</organism>
<feature type="transmembrane region" description="Helical" evidence="1">
    <location>
        <begin position="326"/>
        <end position="344"/>
    </location>
</feature>
<keyword evidence="1" id="KW-1133">Transmembrane helix</keyword>
<evidence type="ECO:0000313" key="3">
    <source>
        <dbReference type="Proteomes" id="UP001500547"/>
    </source>
</evidence>
<keyword evidence="3" id="KW-1185">Reference proteome</keyword>
<protein>
    <recommendedName>
        <fullName evidence="4">ABC transporter permease</fullName>
    </recommendedName>
</protein>
<gene>
    <name evidence="2" type="ORF">GCM10025770_34180</name>
</gene>
<evidence type="ECO:0000313" key="2">
    <source>
        <dbReference type="EMBL" id="GAA5170735.1"/>
    </source>
</evidence>
<comment type="caution">
    <text evidence="2">The sequence shown here is derived from an EMBL/GenBank/DDBJ whole genome shotgun (WGS) entry which is preliminary data.</text>
</comment>
<name>A0ABP9R2T0_9RHOO</name>
<proteinExistence type="predicted"/>
<dbReference type="Gene3D" id="2.130.10.10">
    <property type="entry name" value="YVTN repeat-like/Quinoprotein amine dehydrogenase"/>
    <property type="match status" value="1"/>
</dbReference>